<dbReference type="InterPro" id="IPR031848">
    <property type="entry name" value="PrlF_antitoxin"/>
</dbReference>
<proteinExistence type="predicted"/>
<dbReference type="SUPFAM" id="SSF89447">
    <property type="entry name" value="AbrB/MazE/MraZ-like"/>
    <property type="match status" value="1"/>
</dbReference>
<dbReference type="InterPro" id="IPR007159">
    <property type="entry name" value="SpoVT-AbrB_dom"/>
</dbReference>
<dbReference type="GO" id="GO:0003677">
    <property type="term" value="F:DNA binding"/>
    <property type="evidence" value="ECO:0007669"/>
    <property type="project" value="InterPro"/>
</dbReference>
<dbReference type="SMART" id="SM00966">
    <property type="entry name" value="SpoVT_AbrB"/>
    <property type="match status" value="1"/>
</dbReference>
<dbReference type="AlphaFoldDB" id="A0A0F5Q3B5"/>
<dbReference type="Pfam" id="PF15937">
    <property type="entry name" value="PrlF_antitoxin"/>
    <property type="match status" value="1"/>
</dbReference>
<accession>A0A0F5Q3B5</accession>
<name>A0A0F5Q3B5_9HYPH</name>
<reference evidence="2 3" key="1">
    <citation type="submission" date="2015-03" db="EMBL/GenBank/DDBJ databases">
        <authorList>
            <person name="Lepp D."/>
            <person name="Hassan Y.I."/>
            <person name="Li X.-Z."/>
            <person name="Zhou T."/>
        </authorList>
    </citation>
    <scope>NUCLEOTIDE SEQUENCE [LARGE SCALE GENOMIC DNA]</scope>
    <source>
        <strain evidence="2 3">E84</strain>
    </source>
</reference>
<dbReference type="Proteomes" id="UP000033411">
    <property type="component" value="Unassembled WGS sequence"/>
</dbReference>
<dbReference type="OrthoDB" id="9809003at2"/>
<gene>
    <name evidence="2" type="ORF">WH87_16860</name>
</gene>
<dbReference type="GO" id="GO:0097351">
    <property type="term" value="F:toxin sequestering activity"/>
    <property type="evidence" value="ECO:0007669"/>
    <property type="project" value="InterPro"/>
</dbReference>
<evidence type="ECO:0000313" key="2">
    <source>
        <dbReference type="EMBL" id="KKC35402.1"/>
    </source>
</evidence>
<dbReference type="PATRIC" id="fig|1293439.3.peg.3439"/>
<dbReference type="STRING" id="1293439.WH87_16860"/>
<protein>
    <submittedName>
        <fullName evidence="2">Transcriptional regulator</fullName>
    </submittedName>
</protein>
<keyword evidence="3" id="KW-1185">Reference proteome</keyword>
<dbReference type="GO" id="GO:0001558">
    <property type="term" value="P:regulation of cell growth"/>
    <property type="evidence" value="ECO:0007669"/>
    <property type="project" value="InterPro"/>
</dbReference>
<feature type="domain" description="SpoVT-AbrB" evidence="1">
    <location>
        <begin position="4"/>
        <end position="49"/>
    </location>
</feature>
<dbReference type="Gene3D" id="2.10.260.10">
    <property type="match status" value="1"/>
</dbReference>
<dbReference type="EMBL" id="LANJ01000046">
    <property type="protein sequence ID" value="KKC35402.1"/>
    <property type="molecule type" value="Genomic_DNA"/>
</dbReference>
<dbReference type="GO" id="GO:0003700">
    <property type="term" value="F:DNA-binding transcription factor activity"/>
    <property type="evidence" value="ECO:0007669"/>
    <property type="project" value="InterPro"/>
</dbReference>
<sequence length="71" mass="7856">MITSTITTRARTTIPRAVLSALSLRKGDTVAYAIRGDTVILSKAEMPPSEDQFGAFNEWHGEADREAYRTL</sequence>
<organism evidence="2 3">
    <name type="scientific">Devosia epidermidihirudinis</name>
    <dbReference type="NCBI Taxonomy" id="1293439"/>
    <lineage>
        <taxon>Bacteria</taxon>
        <taxon>Pseudomonadati</taxon>
        <taxon>Pseudomonadota</taxon>
        <taxon>Alphaproteobacteria</taxon>
        <taxon>Hyphomicrobiales</taxon>
        <taxon>Devosiaceae</taxon>
        <taxon>Devosia</taxon>
    </lineage>
</organism>
<evidence type="ECO:0000313" key="3">
    <source>
        <dbReference type="Proteomes" id="UP000033411"/>
    </source>
</evidence>
<evidence type="ECO:0000259" key="1">
    <source>
        <dbReference type="SMART" id="SM00966"/>
    </source>
</evidence>
<comment type="caution">
    <text evidence="2">The sequence shown here is derived from an EMBL/GenBank/DDBJ whole genome shotgun (WGS) entry which is preliminary data.</text>
</comment>
<dbReference type="InterPro" id="IPR037914">
    <property type="entry name" value="SpoVT-AbrB_sf"/>
</dbReference>